<dbReference type="OrthoDB" id="1711122at2"/>
<evidence type="ECO:0000313" key="2">
    <source>
        <dbReference type="Proteomes" id="UP000198853"/>
    </source>
</evidence>
<sequence>MNLWEKITVSDMTKEMKSFESRAKKLPVDYQVAWEKINANLWPHSDFTGRNLMPILDGVLGLLEETAADGQSVQEVLGDDIRGFCLALAGEEGAKSFRDKWREQLNNNIAKKLDK</sequence>
<protein>
    <submittedName>
        <fullName evidence="1">DNA-binding ferritin-like protein (Dps family)</fullName>
    </submittedName>
</protein>
<name>A0A1G8PZD8_9BACI</name>
<dbReference type="Proteomes" id="UP000198853">
    <property type="component" value="Unassembled WGS sequence"/>
</dbReference>
<reference evidence="1 2" key="1">
    <citation type="submission" date="2016-10" db="EMBL/GenBank/DDBJ databases">
        <authorList>
            <person name="de Groot N.N."/>
        </authorList>
    </citation>
    <scope>NUCLEOTIDE SEQUENCE [LARGE SCALE GENOMIC DNA]</scope>
    <source>
        <strain evidence="1 2">DSM 21771</strain>
    </source>
</reference>
<gene>
    <name evidence="1" type="ORF">SAMN04488123_11026</name>
</gene>
<dbReference type="EMBL" id="FNEN01000010">
    <property type="protein sequence ID" value="SDI97831.1"/>
    <property type="molecule type" value="Genomic_DNA"/>
</dbReference>
<dbReference type="RefSeq" id="WP_090398956.1">
    <property type="nucleotide sequence ID" value="NZ_FNEN01000010.1"/>
</dbReference>
<evidence type="ECO:0000313" key="1">
    <source>
        <dbReference type="EMBL" id="SDI97831.1"/>
    </source>
</evidence>
<dbReference type="InterPro" id="IPR008316">
    <property type="entry name" value="UCP029876"/>
</dbReference>
<dbReference type="SUPFAM" id="SSF158560">
    <property type="entry name" value="BH3980-like"/>
    <property type="match status" value="1"/>
</dbReference>
<keyword evidence="2" id="KW-1185">Reference proteome</keyword>
<organism evidence="1 2">
    <name type="scientific">Natribacillus halophilus</name>
    <dbReference type="NCBI Taxonomy" id="549003"/>
    <lineage>
        <taxon>Bacteria</taxon>
        <taxon>Bacillati</taxon>
        <taxon>Bacillota</taxon>
        <taxon>Bacilli</taxon>
        <taxon>Bacillales</taxon>
        <taxon>Bacillaceae</taxon>
        <taxon>Natribacillus</taxon>
    </lineage>
</organism>
<dbReference type="Pfam" id="PF06304">
    <property type="entry name" value="DUF1048"/>
    <property type="match status" value="1"/>
</dbReference>
<keyword evidence="1" id="KW-0238">DNA-binding</keyword>
<dbReference type="AlphaFoldDB" id="A0A1G8PZD8"/>
<dbReference type="Gene3D" id="1.10.1900.10">
    <property type="entry name" value="c-terminal domain of poly(a) binding protein"/>
    <property type="match status" value="1"/>
</dbReference>
<dbReference type="GO" id="GO:0003677">
    <property type="term" value="F:DNA binding"/>
    <property type="evidence" value="ECO:0007669"/>
    <property type="project" value="UniProtKB-KW"/>
</dbReference>
<proteinExistence type="predicted"/>
<accession>A0A1G8PZD8</accession>